<dbReference type="NCBIfam" id="TIGR00187">
    <property type="entry name" value="ribE"/>
    <property type="match status" value="1"/>
</dbReference>
<dbReference type="PIRSF" id="PIRSF000498">
    <property type="entry name" value="Riboflavin_syn_A"/>
    <property type="match status" value="1"/>
</dbReference>
<evidence type="ECO:0000256" key="4">
    <source>
        <dbReference type="ARBA" id="ARBA00012827"/>
    </source>
</evidence>
<feature type="domain" description="Lumazine-binding" evidence="11">
    <location>
        <begin position="1"/>
        <end position="97"/>
    </location>
</feature>
<dbReference type="NCBIfam" id="NF006767">
    <property type="entry name" value="PRK09289.1"/>
    <property type="match status" value="1"/>
</dbReference>
<keyword evidence="6" id="KW-0686">Riboflavin biosynthesis</keyword>
<name>A0A5B9EF46_9BACT</name>
<dbReference type="Gene3D" id="2.40.30.20">
    <property type="match status" value="2"/>
</dbReference>
<accession>A0A5B9EF46</accession>
<evidence type="ECO:0000256" key="6">
    <source>
        <dbReference type="ARBA" id="ARBA00022619"/>
    </source>
</evidence>
<dbReference type="EC" id="2.5.1.9" evidence="4 9"/>
<dbReference type="InterPro" id="IPR026017">
    <property type="entry name" value="Lumazine-bd_dom"/>
</dbReference>
<dbReference type="PROSITE" id="PS51177">
    <property type="entry name" value="LUMAZINE_BIND"/>
    <property type="match status" value="2"/>
</dbReference>
<comment type="pathway">
    <text evidence="3">Cofactor biosynthesis; riboflavin biosynthesis; riboflavin from 2-hydroxy-3-oxobutyl phosphate and 5-amino-6-(D-ribitylamino)uracil: step 2/2.</text>
</comment>
<dbReference type="SUPFAM" id="SSF63380">
    <property type="entry name" value="Riboflavin synthase domain-like"/>
    <property type="match status" value="2"/>
</dbReference>
<dbReference type="Pfam" id="PF00677">
    <property type="entry name" value="Lum_binding"/>
    <property type="match status" value="2"/>
</dbReference>
<gene>
    <name evidence="12" type="ORF">FTW19_12155</name>
</gene>
<evidence type="ECO:0000256" key="9">
    <source>
        <dbReference type="NCBIfam" id="TIGR00187"/>
    </source>
</evidence>
<reference evidence="12 13" key="1">
    <citation type="submission" date="2019-08" db="EMBL/GenBank/DDBJ databases">
        <title>Complete genome sequence of Terriglobus albidus strain ORNL.</title>
        <authorList>
            <person name="Podar M."/>
        </authorList>
    </citation>
    <scope>NUCLEOTIDE SEQUENCE [LARGE SCALE GENOMIC DNA]</scope>
    <source>
        <strain evidence="12 13">ORNL</strain>
    </source>
</reference>
<evidence type="ECO:0000256" key="5">
    <source>
        <dbReference type="ARBA" id="ARBA00013950"/>
    </source>
</evidence>
<evidence type="ECO:0000256" key="8">
    <source>
        <dbReference type="ARBA" id="ARBA00022737"/>
    </source>
</evidence>
<dbReference type="GO" id="GO:0004746">
    <property type="term" value="F:riboflavin synthase activity"/>
    <property type="evidence" value="ECO:0007669"/>
    <property type="project" value="UniProtKB-UniRule"/>
</dbReference>
<evidence type="ECO:0000256" key="1">
    <source>
        <dbReference type="ARBA" id="ARBA00000968"/>
    </source>
</evidence>
<dbReference type="CDD" id="cd00402">
    <property type="entry name" value="Riboflavin_synthase_like"/>
    <property type="match status" value="1"/>
</dbReference>
<dbReference type="PANTHER" id="PTHR21098">
    <property type="entry name" value="RIBOFLAVIN SYNTHASE ALPHA CHAIN"/>
    <property type="match status" value="1"/>
</dbReference>
<evidence type="ECO:0000313" key="12">
    <source>
        <dbReference type="EMBL" id="QEE28686.1"/>
    </source>
</evidence>
<dbReference type="InterPro" id="IPR023366">
    <property type="entry name" value="ATP_synth_asu-like_sf"/>
</dbReference>
<dbReference type="InterPro" id="IPR001783">
    <property type="entry name" value="Lumazine-bd"/>
</dbReference>
<dbReference type="InterPro" id="IPR017938">
    <property type="entry name" value="Riboflavin_synthase-like_b-brl"/>
</dbReference>
<keyword evidence="8" id="KW-0677">Repeat</keyword>
<dbReference type="OrthoDB" id="9788537at2"/>
<comment type="function">
    <text evidence="2">Catalyzes the dismutation of two molecules of 6,7-dimethyl-8-ribityllumazine, resulting in the formation of riboflavin and 5-amino-6-(D-ribitylamino)uracil.</text>
</comment>
<evidence type="ECO:0000256" key="2">
    <source>
        <dbReference type="ARBA" id="ARBA00002803"/>
    </source>
</evidence>
<dbReference type="KEGG" id="talb:FTW19_12155"/>
<dbReference type="RefSeq" id="WP_147647876.1">
    <property type="nucleotide sequence ID" value="NZ_CP042806.1"/>
</dbReference>
<keyword evidence="13" id="KW-1185">Reference proteome</keyword>
<dbReference type="AlphaFoldDB" id="A0A5B9EF46"/>
<feature type="repeat" description="Lumazine-binding" evidence="10">
    <location>
        <begin position="1"/>
        <end position="97"/>
    </location>
</feature>
<organism evidence="12 13">
    <name type="scientific">Terriglobus albidus</name>
    <dbReference type="NCBI Taxonomy" id="1592106"/>
    <lineage>
        <taxon>Bacteria</taxon>
        <taxon>Pseudomonadati</taxon>
        <taxon>Acidobacteriota</taxon>
        <taxon>Terriglobia</taxon>
        <taxon>Terriglobales</taxon>
        <taxon>Acidobacteriaceae</taxon>
        <taxon>Terriglobus</taxon>
    </lineage>
</organism>
<proteinExistence type="predicted"/>
<evidence type="ECO:0000313" key="13">
    <source>
        <dbReference type="Proteomes" id="UP000321820"/>
    </source>
</evidence>
<dbReference type="GO" id="GO:0009231">
    <property type="term" value="P:riboflavin biosynthetic process"/>
    <property type="evidence" value="ECO:0007669"/>
    <property type="project" value="UniProtKB-KW"/>
</dbReference>
<evidence type="ECO:0000259" key="11">
    <source>
        <dbReference type="PROSITE" id="PS51177"/>
    </source>
</evidence>
<protein>
    <recommendedName>
        <fullName evidence="5 9">Riboflavin synthase</fullName>
        <ecNumber evidence="4 9">2.5.1.9</ecNumber>
    </recommendedName>
</protein>
<feature type="repeat" description="Lumazine-binding" evidence="10">
    <location>
        <begin position="98"/>
        <end position="200"/>
    </location>
</feature>
<evidence type="ECO:0000256" key="7">
    <source>
        <dbReference type="ARBA" id="ARBA00022679"/>
    </source>
</evidence>
<dbReference type="Proteomes" id="UP000321820">
    <property type="component" value="Chromosome"/>
</dbReference>
<keyword evidence="7 12" id="KW-0808">Transferase</keyword>
<dbReference type="PANTHER" id="PTHR21098:SF12">
    <property type="entry name" value="RIBOFLAVIN SYNTHASE"/>
    <property type="match status" value="1"/>
</dbReference>
<sequence>MFTGLIETLGTIQSVTPTEGATRITLQAPVSLTSRLKEGDSVAVSGVCLTALDIAEGIFSADLATETIARTSLSRLAPGHIVNLELPTPAGTPLGGHIVQGHVDATGTLLELTPLHPATPEHSDWQLRIRVPVALTRFIVEKGSITIEGISLTVAGLEVDVVTVAIIPHTYGATNLHALKAGAEVNLETDVLARYAEQMRLQSLAATGTLTEAGLIARGY</sequence>
<feature type="domain" description="Lumazine-binding" evidence="11">
    <location>
        <begin position="98"/>
        <end position="200"/>
    </location>
</feature>
<evidence type="ECO:0000256" key="3">
    <source>
        <dbReference type="ARBA" id="ARBA00004887"/>
    </source>
</evidence>
<comment type="catalytic activity">
    <reaction evidence="1">
        <text>2 6,7-dimethyl-8-(1-D-ribityl)lumazine + H(+) = 5-amino-6-(D-ribitylamino)uracil + riboflavin</text>
        <dbReference type="Rhea" id="RHEA:20772"/>
        <dbReference type="ChEBI" id="CHEBI:15378"/>
        <dbReference type="ChEBI" id="CHEBI:15934"/>
        <dbReference type="ChEBI" id="CHEBI:57986"/>
        <dbReference type="ChEBI" id="CHEBI:58201"/>
        <dbReference type="EC" id="2.5.1.9"/>
    </reaction>
</comment>
<dbReference type="EMBL" id="CP042806">
    <property type="protein sequence ID" value="QEE28686.1"/>
    <property type="molecule type" value="Genomic_DNA"/>
</dbReference>
<evidence type="ECO:0000256" key="10">
    <source>
        <dbReference type="PROSITE-ProRule" id="PRU00524"/>
    </source>
</evidence>